<dbReference type="Gene3D" id="3.20.20.30">
    <property type="entry name" value="Luciferase-like domain"/>
    <property type="match status" value="1"/>
</dbReference>
<evidence type="ECO:0000256" key="5">
    <source>
        <dbReference type="SAM" id="MobiDB-lite"/>
    </source>
</evidence>
<proteinExistence type="predicted"/>
<gene>
    <name evidence="7" type="ORF">AGRA3207_007801</name>
</gene>
<dbReference type="SUPFAM" id="SSF51679">
    <property type="entry name" value="Bacterial luciferase-like"/>
    <property type="match status" value="1"/>
</dbReference>
<dbReference type="InterPro" id="IPR050172">
    <property type="entry name" value="SsuD_RutA_monooxygenase"/>
</dbReference>
<evidence type="ECO:0000313" key="7">
    <source>
        <dbReference type="EMBL" id="QXJ26183.1"/>
    </source>
</evidence>
<dbReference type="Pfam" id="PF00296">
    <property type="entry name" value="Bac_luciferase"/>
    <property type="match status" value="1"/>
</dbReference>
<dbReference type="EMBL" id="CP059572">
    <property type="protein sequence ID" value="QXJ26183.1"/>
    <property type="molecule type" value="Genomic_DNA"/>
</dbReference>
<reference evidence="7" key="1">
    <citation type="submission" date="2020-07" db="EMBL/GenBank/DDBJ databases">
        <authorList>
            <person name="Tarantini F.S."/>
            <person name="Hong K.W."/>
            <person name="Chan K.G."/>
        </authorList>
    </citation>
    <scope>NUCLEOTIDE SEQUENCE</scope>
    <source>
        <strain evidence="7">32-07</strain>
    </source>
</reference>
<evidence type="ECO:0000256" key="3">
    <source>
        <dbReference type="ARBA" id="ARBA00023002"/>
    </source>
</evidence>
<dbReference type="PANTHER" id="PTHR42847">
    <property type="entry name" value="ALKANESULFONATE MONOOXYGENASE"/>
    <property type="match status" value="1"/>
</dbReference>
<evidence type="ECO:0000259" key="6">
    <source>
        <dbReference type="Pfam" id="PF00296"/>
    </source>
</evidence>
<keyword evidence="2" id="KW-0288">FMN</keyword>
<evidence type="ECO:0000256" key="4">
    <source>
        <dbReference type="ARBA" id="ARBA00023033"/>
    </source>
</evidence>
<evidence type="ECO:0000313" key="8">
    <source>
        <dbReference type="Proteomes" id="UP001049518"/>
    </source>
</evidence>
<evidence type="ECO:0000256" key="1">
    <source>
        <dbReference type="ARBA" id="ARBA00022630"/>
    </source>
</evidence>
<evidence type="ECO:0000256" key="2">
    <source>
        <dbReference type="ARBA" id="ARBA00022643"/>
    </source>
</evidence>
<feature type="domain" description="Luciferase-like" evidence="6">
    <location>
        <begin position="30"/>
        <end position="242"/>
    </location>
</feature>
<feature type="compositionally biased region" description="Gly residues" evidence="5">
    <location>
        <begin position="1"/>
        <end position="10"/>
    </location>
</feature>
<keyword evidence="8" id="KW-1185">Reference proteome</keyword>
<feature type="region of interest" description="Disordered" evidence="5">
    <location>
        <begin position="1"/>
        <end position="21"/>
    </location>
</feature>
<sequence>MPGAPRGGAPGTRTEEQVTAPRISTVLWPTQPWPEAADTWRRAEEMGFHHAWVYDHIAWRGTTPWYDAYATLAAAAAVTSRVRIGTLVTSPNFRHPVPAAHAIKTIDQVSGGRLTVGIGSGGTRRASDAGVLGGPEWAPAERAGRFAEWTDLLGRLLSAPGTTHEGTFYSAREVAAGPGGVQRPRVPFVIAGDGPRGMRVAARHGAGWVTSGHQEGREPLEVVRSRLAALDAACEAEGREIAGRVLLTGFSGEPWLESVESFADLAGRYAALGITEIVLHWPRPGTPWEADMTVFEKIAADAGRR</sequence>
<keyword evidence="1" id="KW-0285">Flavoprotein</keyword>
<keyword evidence="3" id="KW-0560">Oxidoreductase</keyword>
<dbReference type="Proteomes" id="UP001049518">
    <property type="component" value="Chromosome"/>
</dbReference>
<keyword evidence="4" id="KW-0503">Monooxygenase</keyword>
<dbReference type="PANTHER" id="PTHR42847:SF4">
    <property type="entry name" value="ALKANESULFONATE MONOOXYGENASE-RELATED"/>
    <property type="match status" value="1"/>
</dbReference>
<dbReference type="InterPro" id="IPR036661">
    <property type="entry name" value="Luciferase-like_sf"/>
</dbReference>
<protein>
    <submittedName>
        <fullName evidence="7">LLM class flavin-dependent oxidoreductase</fullName>
    </submittedName>
</protein>
<organism evidence="7 8">
    <name type="scientific">Actinomadura graeca</name>
    <dbReference type="NCBI Taxonomy" id="2750812"/>
    <lineage>
        <taxon>Bacteria</taxon>
        <taxon>Bacillati</taxon>
        <taxon>Actinomycetota</taxon>
        <taxon>Actinomycetes</taxon>
        <taxon>Streptosporangiales</taxon>
        <taxon>Thermomonosporaceae</taxon>
        <taxon>Actinomadura</taxon>
    </lineage>
</organism>
<name>A0ABX8RB12_9ACTN</name>
<accession>A0ABX8RB12</accession>
<dbReference type="InterPro" id="IPR011251">
    <property type="entry name" value="Luciferase-like_dom"/>
</dbReference>